<reference evidence="1" key="1">
    <citation type="journal article" date="2023" name="Mol. Phylogenet. Evol.">
        <title>Genome-scale phylogeny and comparative genomics of the fungal order Sordariales.</title>
        <authorList>
            <person name="Hensen N."/>
            <person name="Bonometti L."/>
            <person name="Westerberg I."/>
            <person name="Brannstrom I.O."/>
            <person name="Guillou S."/>
            <person name="Cros-Aarteil S."/>
            <person name="Calhoun S."/>
            <person name="Haridas S."/>
            <person name="Kuo A."/>
            <person name="Mondo S."/>
            <person name="Pangilinan J."/>
            <person name="Riley R."/>
            <person name="LaButti K."/>
            <person name="Andreopoulos B."/>
            <person name="Lipzen A."/>
            <person name="Chen C."/>
            <person name="Yan M."/>
            <person name="Daum C."/>
            <person name="Ng V."/>
            <person name="Clum A."/>
            <person name="Steindorff A."/>
            <person name="Ohm R.A."/>
            <person name="Martin F."/>
            <person name="Silar P."/>
            <person name="Natvig D.O."/>
            <person name="Lalanne C."/>
            <person name="Gautier V."/>
            <person name="Ament-Velasquez S.L."/>
            <person name="Kruys A."/>
            <person name="Hutchinson M.I."/>
            <person name="Powell A.J."/>
            <person name="Barry K."/>
            <person name="Miller A.N."/>
            <person name="Grigoriev I.V."/>
            <person name="Debuchy R."/>
            <person name="Gladieux P."/>
            <person name="Hiltunen Thoren M."/>
            <person name="Johannesson H."/>
        </authorList>
    </citation>
    <scope>NUCLEOTIDE SEQUENCE</scope>
    <source>
        <strain evidence="1">CBS 123565</strain>
    </source>
</reference>
<comment type="caution">
    <text evidence="1">The sequence shown here is derived from an EMBL/GenBank/DDBJ whole genome shotgun (WGS) entry which is preliminary data.</text>
</comment>
<organism evidence="1 2">
    <name type="scientific">Trichocladium antarcticum</name>
    <dbReference type="NCBI Taxonomy" id="1450529"/>
    <lineage>
        <taxon>Eukaryota</taxon>
        <taxon>Fungi</taxon>
        <taxon>Dikarya</taxon>
        <taxon>Ascomycota</taxon>
        <taxon>Pezizomycotina</taxon>
        <taxon>Sordariomycetes</taxon>
        <taxon>Sordariomycetidae</taxon>
        <taxon>Sordariales</taxon>
        <taxon>Chaetomiaceae</taxon>
        <taxon>Trichocladium</taxon>
    </lineage>
</organism>
<name>A0AAN6UBG7_9PEZI</name>
<dbReference type="EMBL" id="MU853448">
    <property type="protein sequence ID" value="KAK4129930.1"/>
    <property type="molecule type" value="Genomic_DNA"/>
</dbReference>
<accession>A0AAN6UBG7</accession>
<proteinExistence type="predicted"/>
<sequence>MGCLENAGPESHLEARAWRDAVRFATQSLSRSILTDDVTRSLPWPDRLFLCGQLCGEPCRPMSGLWLNPTSCCCGRTGAAGNVAGRRRRASPSKHEEPFHCRGEQRPIIDVHIYKGMTKSSPLKVELFVVSDTRMRPVADRPMRYQDEAVQNPQSSHSNALSNRMKLQLVCRTSARTYISQYVGRAGGVVIVWGLAAVLLS</sequence>
<evidence type="ECO:0000313" key="2">
    <source>
        <dbReference type="Proteomes" id="UP001304895"/>
    </source>
</evidence>
<keyword evidence="2" id="KW-1185">Reference proteome</keyword>
<dbReference type="Proteomes" id="UP001304895">
    <property type="component" value="Unassembled WGS sequence"/>
</dbReference>
<evidence type="ECO:0000313" key="1">
    <source>
        <dbReference type="EMBL" id="KAK4129930.1"/>
    </source>
</evidence>
<gene>
    <name evidence="1" type="ORF">BT67DRAFT_252160</name>
</gene>
<protein>
    <submittedName>
        <fullName evidence="1">Uncharacterized protein</fullName>
    </submittedName>
</protein>
<dbReference type="AlphaFoldDB" id="A0AAN6UBG7"/>
<reference evidence="1" key="2">
    <citation type="submission" date="2023-05" db="EMBL/GenBank/DDBJ databases">
        <authorList>
            <consortium name="Lawrence Berkeley National Laboratory"/>
            <person name="Steindorff A."/>
            <person name="Hensen N."/>
            <person name="Bonometti L."/>
            <person name="Westerberg I."/>
            <person name="Brannstrom I.O."/>
            <person name="Guillou S."/>
            <person name="Cros-Aarteil S."/>
            <person name="Calhoun S."/>
            <person name="Haridas S."/>
            <person name="Kuo A."/>
            <person name="Mondo S."/>
            <person name="Pangilinan J."/>
            <person name="Riley R."/>
            <person name="Labutti K."/>
            <person name="Andreopoulos B."/>
            <person name="Lipzen A."/>
            <person name="Chen C."/>
            <person name="Yanf M."/>
            <person name="Daum C."/>
            <person name="Ng V."/>
            <person name="Clum A."/>
            <person name="Ohm R."/>
            <person name="Martin F."/>
            <person name="Silar P."/>
            <person name="Natvig D."/>
            <person name="Lalanne C."/>
            <person name="Gautier V."/>
            <person name="Ament-Velasquez S.L."/>
            <person name="Kruys A."/>
            <person name="Hutchinson M.I."/>
            <person name="Powell A.J."/>
            <person name="Barry K."/>
            <person name="Miller A.N."/>
            <person name="Grigoriev I.V."/>
            <person name="Debuchy R."/>
            <person name="Gladieux P."/>
            <person name="Thoren M.H."/>
            <person name="Johannesson H."/>
        </authorList>
    </citation>
    <scope>NUCLEOTIDE SEQUENCE</scope>
    <source>
        <strain evidence="1">CBS 123565</strain>
    </source>
</reference>